<evidence type="ECO:0000313" key="10">
    <source>
        <dbReference type="EMBL" id="BEQ13264.1"/>
    </source>
</evidence>
<sequence>MRMPLPKKLARPPWAALGPAWLAGGLLGLKSQLYFLSWDGWAQAWLRLPAGLLAGALLGGLLAWGLDRLGERREVGGPSPAAWSLLGLAPLAWLAWETFSRLPLMWLLPAALLALMLARPLALWAAGWALAALTPAWLLLWGALGPGPPVWLAPTSLLGALYFVALARRLALEPQDARPAMPWGGLALAGILALGLGLRLAGVAHGWPDFLSHVDTPKQLALLPAFMRGDLTPPMSYPLGHVYLYAALGRLSAWIFSPDSPWHLWATGGEGWHAYVLFATCLQATLGSLLPLLGFLAARRLWGLGAGLLAGLLLALDPLQLTYSRQLMGEVPQTLAVWLAFLFAARILQEGRWWDYLVAGLAAGAAVAAKVYGGYVIILALAAWGLRRPWGGWAPLITLGLGLVLGCLLLSPLFWVDPARWWADLMQIVASQNPAAQNQDALLSLTYAWEALTRRVGTTWPLLAGAGLFLLLLRHKKADLLALLAALAALALVWVRLGYLREWDLVNLTPFLALPLAALLALVFQAFSGRPWRGAVLGLVAIFLVWQGLLALGDAWQARLPATGQLAGRWVARVLAPGQLMAGEYPASNGRWLTPEVYPRSHKWLLRDDLGDRGRPEAAALEVLALERFWWQPPPPQAWLRPVQLFAARNYYWENPEIALYVPAMPDYQNQVILPHVRVDLPQPAYLTTPWARSRPRDLLVGRRLDRGLGFKQDLWLISPQSPGEMTFAALGRGRARLFWAPELGLPLDLEWDRTLSGRVRPWPRLVPPRIRAYKLEGRRHPEGAFVWVGLFPQPETALPLLLRRGEWKAMADLAARLGPGAPAEARLMAVAALLEAGKRQAAEAALTRLRAEHPGFLAAYRSLAHAGGGPALAGALGKLSNLPPALLYWERLEWPDGAGDRGWPPAKLESTPQGSRLTLSQPFLPGPLRLRLELDAPLEASARLTVRSLGWDHAAVLAQVPLAAGQSQAEIGLLVNQGPVFLEFKLDAPGNRIKALRLEPDLGAEFAWRWSVLAPRLDALAAWRQSKE</sequence>
<protein>
    <recommendedName>
        <fullName evidence="9">Glycosyltransferase RgtA/B/C/D-like domain-containing protein</fullName>
    </recommendedName>
</protein>
<evidence type="ECO:0000256" key="2">
    <source>
        <dbReference type="ARBA" id="ARBA00022475"/>
    </source>
</evidence>
<evidence type="ECO:0000313" key="11">
    <source>
        <dbReference type="Proteomes" id="UP001366166"/>
    </source>
</evidence>
<evidence type="ECO:0000256" key="6">
    <source>
        <dbReference type="ARBA" id="ARBA00022989"/>
    </source>
</evidence>
<dbReference type="KEGG" id="dmp:FAK_03300"/>
<evidence type="ECO:0000256" key="8">
    <source>
        <dbReference type="SAM" id="Phobius"/>
    </source>
</evidence>
<dbReference type="InterPro" id="IPR038731">
    <property type="entry name" value="RgtA/B/C-like"/>
</dbReference>
<proteinExistence type="predicted"/>
<evidence type="ECO:0000259" key="9">
    <source>
        <dbReference type="Pfam" id="PF13231"/>
    </source>
</evidence>
<keyword evidence="11" id="KW-1185">Reference proteome</keyword>
<keyword evidence="3" id="KW-0328">Glycosyltransferase</keyword>
<dbReference type="GO" id="GO:0009103">
    <property type="term" value="P:lipopolysaccharide biosynthetic process"/>
    <property type="evidence" value="ECO:0007669"/>
    <property type="project" value="UniProtKB-ARBA"/>
</dbReference>
<evidence type="ECO:0000256" key="3">
    <source>
        <dbReference type="ARBA" id="ARBA00022676"/>
    </source>
</evidence>
<evidence type="ECO:0000256" key="1">
    <source>
        <dbReference type="ARBA" id="ARBA00004651"/>
    </source>
</evidence>
<feature type="transmembrane region" description="Helical" evidence="8">
    <location>
        <begin position="396"/>
        <end position="416"/>
    </location>
</feature>
<dbReference type="GO" id="GO:0005886">
    <property type="term" value="C:plasma membrane"/>
    <property type="evidence" value="ECO:0007669"/>
    <property type="project" value="UniProtKB-SubCell"/>
</dbReference>
<feature type="transmembrane region" description="Helical" evidence="8">
    <location>
        <begin position="274"/>
        <end position="295"/>
    </location>
</feature>
<feature type="transmembrane region" description="Helical" evidence="8">
    <location>
        <begin position="44"/>
        <end position="66"/>
    </location>
</feature>
<keyword evidence="5 8" id="KW-0812">Transmembrane</keyword>
<name>A0AAU9EFD1_9BACT</name>
<dbReference type="AlphaFoldDB" id="A0AAU9EFD1"/>
<keyword evidence="6 8" id="KW-1133">Transmembrane helix</keyword>
<feature type="transmembrane region" description="Helical" evidence="8">
    <location>
        <begin position="536"/>
        <end position="556"/>
    </location>
</feature>
<feature type="transmembrane region" description="Helical" evidence="8">
    <location>
        <begin position="150"/>
        <end position="171"/>
    </location>
</feature>
<organism evidence="10 11">
    <name type="scientific">Desulfoferula mesophila</name>
    <dbReference type="NCBI Taxonomy" id="3058419"/>
    <lineage>
        <taxon>Bacteria</taxon>
        <taxon>Pseudomonadati</taxon>
        <taxon>Thermodesulfobacteriota</taxon>
        <taxon>Desulfarculia</taxon>
        <taxon>Desulfarculales</taxon>
        <taxon>Desulfarculaceae</taxon>
        <taxon>Desulfoferula</taxon>
    </lineage>
</organism>
<dbReference type="Proteomes" id="UP001366166">
    <property type="component" value="Chromosome"/>
</dbReference>
<dbReference type="Pfam" id="PF13231">
    <property type="entry name" value="PMT_2"/>
    <property type="match status" value="1"/>
</dbReference>
<dbReference type="InterPro" id="IPR050297">
    <property type="entry name" value="LipidA_mod_glycosyltrf_83"/>
</dbReference>
<keyword evidence="7 8" id="KW-0472">Membrane</keyword>
<reference evidence="11" key="1">
    <citation type="journal article" date="2023" name="Arch. Microbiol.">
        <title>Desulfoferula mesophilus gen. nov. sp. nov., a mesophilic sulfate-reducing bacterium isolated from a brackish lake sediment.</title>
        <authorList>
            <person name="Watanabe T."/>
            <person name="Yabe T."/>
            <person name="Tsuji J.M."/>
            <person name="Fukui M."/>
        </authorList>
    </citation>
    <scope>NUCLEOTIDE SEQUENCE [LARGE SCALE GENOMIC DNA]</scope>
    <source>
        <strain evidence="11">12FAK</strain>
    </source>
</reference>
<evidence type="ECO:0000256" key="5">
    <source>
        <dbReference type="ARBA" id="ARBA00022692"/>
    </source>
</evidence>
<dbReference type="PANTHER" id="PTHR33908:SF11">
    <property type="entry name" value="MEMBRANE PROTEIN"/>
    <property type="match status" value="1"/>
</dbReference>
<comment type="subcellular location">
    <subcellularLocation>
        <location evidence="1">Cell membrane</location>
        <topology evidence="1">Multi-pass membrane protein</topology>
    </subcellularLocation>
</comment>
<feature type="transmembrane region" description="Helical" evidence="8">
    <location>
        <begin position="78"/>
        <end position="96"/>
    </location>
</feature>
<feature type="transmembrane region" description="Helical" evidence="8">
    <location>
        <begin position="505"/>
        <end position="524"/>
    </location>
</feature>
<feature type="transmembrane region" description="Helical" evidence="8">
    <location>
        <begin position="480"/>
        <end position="499"/>
    </location>
</feature>
<dbReference type="EMBL" id="AP028679">
    <property type="protein sequence ID" value="BEQ13264.1"/>
    <property type="molecule type" value="Genomic_DNA"/>
</dbReference>
<feature type="domain" description="Glycosyltransferase RgtA/B/C/D-like" evidence="9">
    <location>
        <begin position="283"/>
        <end position="412"/>
    </location>
</feature>
<evidence type="ECO:0000256" key="4">
    <source>
        <dbReference type="ARBA" id="ARBA00022679"/>
    </source>
</evidence>
<feature type="transmembrane region" description="Helical" evidence="8">
    <location>
        <begin position="301"/>
        <end position="319"/>
    </location>
</feature>
<keyword evidence="4" id="KW-0808">Transferase</keyword>
<feature type="transmembrane region" description="Helical" evidence="8">
    <location>
        <begin position="452"/>
        <end position="473"/>
    </location>
</feature>
<accession>A0AAU9EFD1</accession>
<evidence type="ECO:0000256" key="7">
    <source>
        <dbReference type="ARBA" id="ARBA00023136"/>
    </source>
</evidence>
<keyword evidence="2" id="KW-1003">Cell membrane</keyword>
<dbReference type="PANTHER" id="PTHR33908">
    <property type="entry name" value="MANNOSYLTRANSFERASE YKCB-RELATED"/>
    <property type="match status" value="1"/>
</dbReference>
<feature type="transmembrane region" description="Helical" evidence="8">
    <location>
        <begin position="183"/>
        <end position="207"/>
    </location>
</feature>
<feature type="transmembrane region" description="Helical" evidence="8">
    <location>
        <begin position="361"/>
        <end position="384"/>
    </location>
</feature>
<gene>
    <name evidence="10" type="ORF">FAK_03300</name>
</gene>
<feature type="transmembrane region" description="Helical" evidence="8">
    <location>
        <begin position="125"/>
        <end position="144"/>
    </location>
</feature>
<dbReference type="GO" id="GO:0016763">
    <property type="term" value="F:pentosyltransferase activity"/>
    <property type="evidence" value="ECO:0007669"/>
    <property type="project" value="TreeGrafter"/>
</dbReference>